<dbReference type="PANTHER" id="PTHR45266:SF3">
    <property type="entry name" value="OXALOACETATE DECARBOXYLASE ALPHA CHAIN"/>
    <property type="match status" value="1"/>
</dbReference>
<dbReference type="EMBL" id="SMBX01000001">
    <property type="protein sequence ID" value="TCV02874.1"/>
    <property type="molecule type" value="Genomic_DNA"/>
</dbReference>
<evidence type="ECO:0000313" key="3">
    <source>
        <dbReference type="EMBL" id="TCV02874.1"/>
    </source>
</evidence>
<dbReference type="InterPro" id="IPR050709">
    <property type="entry name" value="Biotin_Carboxyl_Carrier/Decarb"/>
</dbReference>
<evidence type="ECO:0000259" key="2">
    <source>
        <dbReference type="PROSITE" id="PS50968"/>
    </source>
</evidence>
<dbReference type="Gene3D" id="2.40.50.100">
    <property type="match status" value="1"/>
</dbReference>
<dbReference type="CDD" id="cd06850">
    <property type="entry name" value="biotinyl_domain"/>
    <property type="match status" value="1"/>
</dbReference>
<dbReference type="PROSITE" id="PS50968">
    <property type="entry name" value="BIOTINYL_LIPOYL"/>
    <property type="match status" value="1"/>
</dbReference>
<dbReference type="InterPro" id="IPR011053">
    <property type="entry name" value="Single_hybrid_motif"/>
</dbReference>
<dbReference type="SUPFAM" id="SSF51230">
    <property type="entry name" value="Single hybrid motif"/>
    <property type="match status" value="1"/>
</dbReference>
<dbReference type="AlphaFoldDB" id="A0A4R3VGJ6"/>
<accession>A0A4R3VGJ6</accession>
<dbReference type="RefSeq" id="WP_132472808.1">
    <property type="nucleotide sequence ID" value="NZ_JBHRVM010000001.1"/>
</dbReference>
<gene>
    <name evidence="3" type="ORF">EV686_101332</name>
</gene>
<dbReference type="Proteomes" id="UP000294692">
    <property type="component" value="Unassembled WGS sequence"/>
</dbReference>
<reference evidence="3 4" key="1">
    <citation type="submission" date="2019-03" db="EMBL/GenBank/DDBJ databases">
        <title>Genomic Encyclopedia of Type Strains, Phase IV (KMG-IV): sequencing the most valuable type-strain genomes for metagenomic binning, comparative biology and taxonomic classification.</title>
        <authorList>
            <person name="Goeker M."/>
        </authorList>
    </citation>
    <scope>NUCLEOTIDE SEQUENCE [LARGE SCALE GENOMIC DNA]</scope>
    <source>
        <strain evidence="3 4">DSM 100048</strain>
    </source>
</reference>
<dbReference type="OrthoDB" id="9760256at2"/>
<dbReference type="Pfam" id="PF00364">
    <property type="entry name" value="Biotin_lipoyl"/>
    <property type="match status" value="1"/>
</dbReference>
<keyword evidence="1" id="KW-0092">Biotin</keyword>
<proteinExistence type="predicted"/>
<name>A0A4R3VGJ6_9BURK</name>
<comment type="caution">
    <text evidence="3">The sequence shown here is derived from an EMBL/GenBank/DDBJ whole genome shotgun (WGS) entry which is preliminary data.</text>
</comment>
<dbReference type="InterPro" id="IPR000089">
    <property type="entry name" value="Biotin_lipoyl"/>
</dbReference>
<dbReference type="PANTHER" id="PTHR45266">
    <property type="entry name" value="OXALOACETATE DECARBOXYLASE ALPHA CHAIN"/>
    <property type="match status" value="1"/>
</dbReference>
<evidence type="ECO:0000256" key="1">
    <source>
        <dbReference type="ARBA" id="ARBA00023267"/>
    </source>
</evidence>
<protein>
    <submittedName>
        <fullName evidence="3">Acetyl-CoA carboxylase biotin carboxyl carrier protein</fullName>
    </submittedName>
</protein>
<feature type="domain" description="Lipoyl-binding" evidence="2">
    <location>
        <begin position="1"/>
        <end position="70"/>
    </location>
</feature>
<evidence type="ECO:0000313" key="4">
    <source>
        <dbReference type="Proteomes" id="UP000294692"/>
    </source>
</evidence>
<organism evidence="3 4">
    <name type="scientific">Paracandidimonas soli</name>
    <dbReference type="NCBI Taxonomy" id="1917182"/>
    <lineage>
        <taxon>Bacteria</taxon>
        <taxon>Pseudomonadati</taxon>
        <taxon>Pseudomonadota</taxon>
        <taxon>Betaproteobacteria</taxon>
        <taxon>Burkholderiales</taxon>
        <taxon>Alcaligenaceae</taxon>
        <taxon>Paracandidimonas</taxon>
    </lineage>
</organism>
<sequence length="71" mass="7357">MGIIESTVTGRVLGISVAVGDALNEGDEVAKVESMKMELPVESEVSGTVTRILVAEGDEVEEGQALVEVSP</sequence>
<keyword evidence="4" id="KW-1185">Reference proteome</keyword>